<organism evidence="1 2">
    <name type="scientific">Paramormyrops kingsleyae</name>
    <dbReference type="NCBI Taxonomy" id="1676925"/>
    <lineage>
        <taxon>Eukaryota</taxon>
        <taxon>Metazoa</taxon>
        <taxon>Chordata</taxon>
        <taxon>Craniata</taxon>
        <taxon>Vertebrata</taxon>
        <taxon>Euteleostomi</taxon>
        <taxon>Actinopterygii</taxon>
        <taxon>Neopterygii</taxon>
        <taxon>Teleostei</taxon>
        <taxon>Osteoglossocephala</taxon>
        <taxon>Osteoglossomorpha</taxon>
        <taxon>Osteoglossiformes</taxon>
        <taxon>Mormyridae</taxon>
        <taxon>Paramormyrops</taxon>
    </lineage>
</organism>
<dbReference type="GO" id="GO:0005739">
    <property type="term" value="C:mitochondrion"/>
    <property type="evidence" value="ECO:0007669"/>
    <property type="project" value="TreeGrafter"/>
</dbReference>
<reference evidence="1" key="1">
    <citation type="submission" date="2025-08" db="UniProtKB">
        <authorList>
            <consortium name="Ensembl"/>
        </authorList>
    </citation>
    <scope>IDENTIFICATION</scope>
</reference>
<dbReference type="GO" id="GO:0009235">
    <property type="term" value="P:cobalamin metabolic process"/>
    <property type="evidence" value="ECO:0007669"/>
    <property type="project" value="InterPro"/>
</dbReference>
<keyword evidence="2" id="KW-1185">Reference proteome</keyword>
<dbReference type="AlphaFoldDB" id="A0A3B3SJM4"/>
<sequence>MTSVSTTVEDGHCCFLLFRVNRMPCFALQALCSRAVLVSRLPGIRDLLCRVAATRAFSTESQTVWPDENMGPFGPRDQRFQLPGNVGFACHLEGARGPQRGPAYVMAPDVLSAPSSSERHEFILAQFITEFQLPQGKESPFPERVSKAELYFEDSNVECAIQPCPELLKQDFESMFPEAPVSGMMVVTVTQKTQHDMTLGCEEVTREREELLSKFVSGAKEICYALRTAGFWADFIDPVSGLAFFGSYAGGVPVDPAEKHHGLGIRIEDLGSCKVIRQAILGRHELVGALFTNAPPHSLVMRKLQGD</sequence>
<proteinExistence type="predicted"/>
<dbReference type="Pfam" id="PF10229">
    <property type="entry name" value="MMADHC"/>
    <property type="match status" value="1"/>
</dbReference>
<accession>A0A3B3SJM4</accession>
<dbReference type="Ensembl" id="ENSPKIT00000011778.1">
    <property type="protein sequence ID" value="ENSPKIP00000030942.1"/>
    <property type="gene ID" value="ENSPKIG00000011626.1"/>
</dbReference>
<dbReference type="InterPro" id="IPR019362">
    <property type="entry name" value="MMADHC"/>
</dbReference>
<evidence type="ECO:0000313" key="1">
    <source>
        <dbReference type="Ensembl" id="ENSPKIP00000030942.1"/>
    </source>
</evidence>
<dbReference type="Proteomes" id="UP000261540">
    <property type="component" value="Unplaced"/>
</dbReference>
<name>A0A3B3SJM4_9TELE</name>
<dbReference type="PANTHER" id="PTHR13192:SF2">
    <property type="entry name" value="METHYLMALONIC ACIDURIA (COBALAMIN DEFICIENCY) CBLD TYPE, WITH HOMOCYSTINURIA"/>
    <property type="match status" value="1"/>
</dbReference>
<evidence type="ECO:0000313" key="2">
    <source>
        <dbReference type="Proteomes" id="UP000261540"/>
    </source>
</evidence>
<protein>
    <submittedName>
        <fullName evidence="1">Metabolism of cobalamin associated D</fullName>
    </submittedName>
</protein>
<dbReference type="STRING" id="1676925.ENSPKIP00000030942"/>
<reference evidence="1" key="2">
    <citation type="submission" date="2025-09" db="UniProtKB">
        <authorList>
            <consortium name="Ensembl"/>
        </authorList>
    </citation>
    <scope>IDENTIFICATION</scope>
</reference>
<dbReference type="PANTHER" id="PTHR13192">
    <property type="entry name" value="MY011 PROTEIN"/>
    <property type="match status" value="1"/>
</dbReference>
<dbReference type="GeneTree" id="ENSGT00390000015050"/>